<dbReference type="AlphaFoldDB" id="A0A3Q9HQN8"/>
<protein>
    <recommendedName>
        <fullName evidence="1">Gamma-glutamylcyclotransferase AIG2-like domain-containing protein</fullName>
    </recommendedName>
</protein>
<evidence type="ECO:0000313" key="2">
    <source>
        <dbReference type="EMBL" id="AZR72459.1"/>
    </source>
</evidence>
<keyword evidence="3" id="KW-1185">Reference proteome</keyword>
<dbReference type="RefSeq" id="WP_127015789.1">
    <property type="nucleotide sequence ID" value="NZ_CP016379.1"/>
</dbReference>
<evidence type="ECO:0000259" key="1">
    <source>
        <dbReference type="Pfam" id="PF06094"/>
    </source>
</evidence>
<name>A0A3Q9HQN8_9FIRM</name>
<evidence type="ECO:0000313" key="3">
    <source>
        <dbReference type="Proteomes" id="UP000267250"/>
    </source>
</evidence>
<proteinExistence type="predicted"/>
<dbReference type="KEGG" id="aft:BBF96_03120"/>
<reference evidence="2 3" key="1">
    <citation type="submission" date="2016-07" db="EMBL/GenBank/DDBJ databases">
        <title>Genome and transcriptome analysis of iron-reducing fermentative bacteria Anoxybacter fermentans.</title>
        <authorList>
            <person name="Zeng X."/>
            <person name="Shao Z."/>
        </authorList>
    </citation>
    <scope>NUCLEOTIDE SEQUENCE [LARGE SCALE GENOMIC DNA]</scope>
    <source>
        <strain evidence="2 3">DY22613</strain>
    </source>
</reference>
<dbReference type="InterPro" id="IPR013024">
    <property type="entry name" value="GGCT-like"/>
</dbReference>
<dbReference type="SUPFAM" id="SSF110857">
    <property type="entry name" value="Gamma-glutamyl cyclotransferase-like"/>
    <property type="match status" value="1"/>
</dbReference>
<dbReference type="Proteomes" id="UP000267250">
    <property type="component" value="Chromosome"/>
</dbReference>
<sequence>MNNRLFVYGTLRPGAAKHHLLKKGEIIKIEPGWIQGILFYLEGGYPGLVLTDECNGEKVFGEVVTFADLNSILPDLDEYEDYVPGSEECEYERILTMVQTERGPIEAWVYVVNSSKAYELLFSGNKIDGGDWLEFERVRD</sequence>
<dbReference type="Gene3D" id="3.10.490.10">
    <property type="entry name" value="Gamma-glutamyl cyclotransferase-like"/>
    <property type="match status" value="1"/>
</dbReference>
<dbReference type="EMBL" id="CP016379">
    <property type="protein sequence ID" value="AZR72459.1"/>
    <property type="molecule type" value="Genomic_DNA"/>
</dbReference>
<gene>
    <name evidence="2" type="ORF">BBF96_03120</name>
</gene>
<organism evidence="2 3">
    <name type="scientific">Anoxybacter fermentans</name>
    <dbReference type="NCBI Taxonomy" id="1323375"/>
    <lineage>
        <taxon>Bacteria</taxon>
        <taxon>Bacillati</taxon>
        <taxon>Bacillota</taxon>
        <taxon>Clostridia</taxon>
        <taxon>Halanaerobiales</taxon>
        <taxon>Anoxybacter</taxon>
    </lineage>
</organism>
<dbReference type="CDD" id="cd06661">
    <property type="entry name" value="GGCT_like"/>
    <property type="match status" value="1"/>
</dbReference>
<dbReference type="InterPro" id="IPR009288">
    <property type="entry name" value="AIG2-like_dom"/>
</dbReference>
<accession>A0A3Q9HQN8</accession>
<dbReference type="Pfam" id="PF06094">
    <property type="entry name" value="GGACT"/>
    <property type="match status" value="1"/>
</dbReference>
<dbReference type="OrthoDB" id="8538589at2"/>
<dbReference type="InterPro" id="IPR036568">
    <property type="entry name" value="GGCT-like_sf"/>
</dbReference>
<feature type="domain" description="Gamma-glutamylcyclotransferase AIG2-like" evidence="1">
    <location>
        <begin position="5"/>
        <end position="133"/>
    </location>
</feature>